<reference evidence="3 4" key="1">
    <citation type="submission" date="2020-06" db="EMBL/GenBank/DDBJ databases">
        <authorList>
            <person name="Kang J."/>
        </authorList>
    </citation>
    <scope>NUCLEOTIDE SEQUENCE [LARGE SCALE GENOMIC DNA]</scope>
    <source>
        <strain evidence="3 4">DCY120</strain>
    </source>
</reference>
<dbReference type="Pfam" id="PF00534">
    <property type="entry name" value="Glycos_transf_1"/>
    <property type="match status" value="1"/>
</dbReference>
<gene>
    <name evidence="3" type="ORF">HU830_03280</name>
</gene>
<dbReference type="GO" id="GO:0016757">
    <property type="term" value="F:glycosyltransferase activity"/>
    <property type="evidence" value="ECO:0007669"/>
    <property type="project" value="InterPro"/>
</dbReference>
<feature type="domain" description="Glycosyl transferase family 1" evidence="2">
    <location>
        <begin position="53"/>
        <end position="123"/>
    </location>
</feature>
<name>A0A850QZI9_9LACO</name>
<proteinExistence type="predicted"/>
<evidence type="ECO:0000259" key="2">
    <source>
        <dbReference type="Pfam" id="PF00534"/>
    </source>
</evidence>
<comment type="caution">
    <text evidence="3">The sequence shown here is derived from an EMBL/GenBank/DDBJ whole genome shotgun (WGS) entry which is preliminary data.</text>
</comment>
<dbReference type="EMBL" id="JABZEC010000002">
    <property type="protein sequence ID" value="NVY96199.1"/>
    <property type="molecule type" value="Genomic_DNA"/>
</dbReference>
<dbReference type="AlphaFoldDB" id="A0A850QZI9"/>
<dbReference type="Proteomes" id="UP000563523">
    <property type="component" value="Unassembled WGS sequence"/>
</dbReference>
<keyword evidence="4" id="KW-1185">Reference proteome</keyword>
<sequence>MNFADRPIKYQTKYFFFPSTALVYKNHQNLVEACSKLPQNIKSEYQLILTILSHSILVFPSKIESLGLPLLEAMMLKRSIAASNISPVIEVTEDYDSITYFDSDNVEAISRALLSSLELPSSKVGFKEDKATGWQVFFDNLEAIKKAE</sequence>
<dbReference type="SUPFAM" id="SSF53756">
    <property type="entry name" value="UDP-Glycosyltransferase/glycogen phosphorylase"/>
    <property type="match status" value="1"/>
</dbReference>
<dbReference type="InterPro" id="IPR001296">
    <property type="entry name" value="Glyco_trans_1"/>
</dbReference>
<keyword evidence="1 3" id="KW-0808">Transferase</keyword>
<accession>A0A850QZI9</accession>
<evidence type="ECO:0000313" key="4">
    <source>
        <dbReference type="Proteomes" id="UP000563523"/>
    </source>
</evidence>
<evidence type="ECO:0000313" key="3">
    <source>
        <dbReference type="EMBL" id="NVY96199.1"/>
    </source>
</evidence>
<evidence type="ECO:0000256" key="1">
    <source>
        <dbReference type="ARBA" id="ARBA00022679"/>
    </source>
</evidence>
<dbReference type="Gene3D" id="3.40.50.2000">
    <property type="entry name" value="Glycogen Phosphorylase B"/>
    <property type="match status" value="1"/>
</dbReference>
<organism evidence="3 4">
    <name type="scientific">Bombilactobacillus apium</name>
    <dbReference type="NCBI Taxonomy" id="2675299"/>
    <lineage>
        <taxon>Bacteria</taxon>
        <taxon>Bacillati</taxon>
        <taxon>Bacillota</taxon>
        <taxon>Bacilli</taxon>
        <taxon>Lactobacillales</taxon>
        <taxon>Lactobacillaceae</taxon>
        <taxon>Bombilactobacillus</taxon>
    </lineage>
</organism>
<dbReference type="PANTHER" id="PTHR46401:SF2">
    <property type="entry name" value="GLYCOSYLTRANSFERASE WBBK-RELATED"/>
    <property type="match status" value="1"/>
</dbReference>
<protein>
    <submittedName>
        <fullName evidence="3">Glycosyltransferase</fullName>
    </submittedName>
</protein>
<dbReference type="GO" id="GO:0009103">
    <property type="term" value="P:lipopolysaccharide biosynthetic process"/>
    <property type="evidence" value="ECO:0007669"/>
    <property type="project" value="TreeGrafter"/>
</dbReference>
<dbReference type="PANTHER" id="PTHR46401">
    <property type="entry name" value="GLYCOSYLTRANSFERASE WBBK-RELATED"/>
    <property type="match status" value="1"/>
</dbReference>